<keyword evidence="2" id="KW-1185">Reference proteome</keyword>
<name>A0ACC1J8K8_9FUNG</name>
<accession>A0ACC1J8K8</accession>
<dbReference type="EMBL" id="JANBPW010002148">
    <property type="protein sequence ID" value="KAJ1941821.1"/>
    <property type="molecule type" value="Genomic_DNA"/>
</dbReference>
<evidence type="ECO:0000313" key="2">
    <source>
        <dbReference type="Proteomes" id="UP001150603"/>
    </source>
</evidence>
<protein>
    <submittedName>
        <fullName evidence="1">Uncharacterized protein</fullName>
    </submittedName>
</protein>
<proteinExistence type="predicted"/>
<reference evidence="1" key="1">
    <citation type="submission" date="2022-07" db="EMBL/GenBank/DDBJ databases">
        <title>Phylogenomic reconstructions and comparative analyses of Kickxellomycotina fungi.</title>
        <authorList>
            <person name="Reynolds N.K."/>
            <person name="Stajich J.E."/>
            <person name="Barry K."/>
            <person name="Grigoriev I.V."/>
            <person name="Crous P."/>
            <person name="Smith M.E."/>
        </authorList>
    </citation>
    <scope>NUCLEOTIDE SEQUENCE</scope>
    <source>
        <strain evidence="1">NRRL 5244</strain>
    </source>
</reference>
<dbReference type="Proteomes" id="UP001150603">
    <property type="component" value="Unassembled WGS sequence"/>
</dbReference>
<feature type="non-terminal residue" evidence="1">
    <location>
        <position position="713"/>
    </location>
</feature>
<gene>
    <name evidence="1" type="ORF">FBU59_003386</name>
</gene>
<organism evidence="1 2">
    <name type="scientific">Linderina macrospora</name>
    <dbReference type="NCBI Taxonomy" id="4868"/>
    <lineage>
        <taxon>Eukaryota</taxon>
        <taxon>Fungi</taxon>
        <taxon>Fungi incertae sedis</taxon>
        <taxon>Zoopagomycota</taxon>
        <taxon>Kickxellomycotina</taxon>
        <taxon>Kickxellomycetes</taxon>
        <taxon>Kickxellales</taxon>
        <taxon>Kickxellaceae</taxon>
        <taxon>Linderina</taxon>
    </lineage>
</organism>
<evidence type="ECO:0000313" key="1">
    <source>
        <dbReference type="EMBL" id="KAJ1941821.1"/>
    </source>
</evidence>
<sequence length="713" mass="77032">MHTYKPSTRLYLIEWIRVLDSVPGLDLISYLPEFLDGLIRFLSDPNDDVRTKTQSVLGELLLEIRECVEIQRFGNAIHDDDGMGWGEPEEGREQELSAARVRSSTMQSDVHVEGRVASSFRKHPMGSFTSPHHQQHYGNGGVSQQSSRAPSVSGHHAQLGSRQYASGFSSHQAAGHFRAPGSQPLLVSSALVSGQLSSATGELRMAARRNKVRALRSENALVPGVAVVIEFAACIRILVPHLESNDQEIQGVALHWMYEFSWICPDVMLGFVPTLLNALLPSVSHPVAILRHTAEDANRRLYELVSDAPAPATEQRQRVVEASKPAAAKHQQQESEHLPRPTAASSSRPLPPVTSTTAVAAATSSVVRPKSPAFSMNSVTSSAHGPVVANQALAGTATRSRAESLLHASTVSPVASMAPSRVNTPAPQMAGEKRVVQSPPPMGGRDRRESVSAAVSPSEHIVQPTHQQSGLGVVADLESATVDAGAETVGSSLQTATVGGDDGHTAKPAEEEAEESQASDDGNGEDRMEYMEVIVEPFNYEHAATSIMELFAKNVHEQTKVSGMRWLLLLHRKAPWRILTPSDMSFPVLLKMLGDPSEQVVRLNLELFAQISLYSQSKDPEGVSYLSRFFGSLLQMFATSRVLLETRAALMVRQLCVVLDPELVFCLLAKLLALPGFGVTSSSWNAPAPARGGSEVGDGSDDEDDDQSEDDES</sequence>
<comment type="caution">
    <text evidence="1">The sequence shown here is derived from an EMBL/GenBank/DDBJ whole genome shotgun (WGS) entry which is preliminary data.</text>
</comment>